<evidence type="ECO:0000313" key="1">
    <source>
        <dbReference type="EMBL" id="KFD60422.1"/>
    </source>
</evidence>
<dbReference type="Proteomes" id="UP000030758">
    <property type="component" value="Unassembled WGS sequence"/>
</dbReference>
<evidence type="ECO:0000313" key="2">
    <source>
        <dbReference type="EMBL" id="KFD61487.1"/>
    </source>
</evidence>
<dbReference type="EMBL" id="KL367621">
    <property type="protein sequence ID" value="KFD61487.1"/>
    <property type="molecule type" value="Genomic_DNA"/>
</dbReference>
<dbReference type="AlphaFoldDB" id="A0A085MT76"/>
<dbReference type="EMBL" id="KL367668">
    <property type="protein sequence ID" value="KFD60422.1"/>
    <property type="molecule type" value="Genomic_DNA"/>
</dbReference>
<organism evidence="1">
    <name type="scientific">Trichuris suis</name>
    <name type="common">pig whipworm</name>
    <dbReference type="NCBI Taxonomy" id="68888"/>
    <lineage>
        <taxon>Eukaryota</taxon>
        <taxon>Metazoa</taxon>
        <taxon>Ecdysozoa</taxon>
        <taxon>Nematoda</taxon>
        <taxon>Enoplea</taxon>
        <taxon>Dorylaimia</taxon>
        <taxon>Trichinellida</taxon>
        <taxon>Trichuridae</taxon>
        <taxon>Trichuris</taxon>
    </lineage>
</organism>
<accession>A0A085MT76</accession>
<gene>
    <name evidence="2" type="ORF">M514_26300</name>
    <name evidence="1" type="ORF">M514_27379</name>
</gene>
<reference evidence="1" key="1">
    <citation type="journal article" date="2014" name="Nat. Genet.">
        <title>Genome and transcriptome of the porcine whipworm Trichuris suis.</title>
        <authorList>
            <person name="Jex A.R."/>
            <person name="Nejsum P."/>
            <person name="Schwarz E.M."/>
            <person name="Hu L."/>
            <person name="Young N.D."/>
            <person name="Hall R.S."/>
            <person name="Korhonen P.K."/>
            <person name="Liao S."/>
            <person name="Thamsborg S."/>
            <person name="Xia J."/>
            <person name="Xu P."/>
            <person name="Wang S."/>
            <person name="Scheerlinck J.P."/>
            <person name="Hofmann A."/>
            <person name="Sternberg P.W."/>
            <person name="Wang J."/>
            <person name="Gasser R.B."/>
        </authorList>
    </citation>
    <scope>NUCLEOTIDE SEQUENCE [LARGE SCALE GENOMIC DNA]</scope>
    <source>
        <strain evidence="1">DCEP-RM93F</strain>
    </source>
</reference>
<proteinExistence type="predicted"/>
<sequence length="78" mass="8647">MGDSLPFRACFDARRTLCMFGKAAQYRHQSGANTPPIEPTVSSVACQSVPNGLKLEYLIPQVLWNNNPNPVEKTSILR</sequence>
<protein>
    <submittedName>
        <fullName evidence="1">Uncharacterized protein</fullName>
    </submittedName>
</protein>
<name>A0A085MT76_9BILA</name>